<comment type="similarity">
    <text evidence="2 10">Belongs to the Mediator complex subunit 13 family.</text>
</comment>
<dbReference type="GO" id="GO:0016592">
    <property type="term" value="C:mediator complex"/>
    <property type="evidence" value="ECO:0007669"/>
    <property type="project" value="InterPro"/>
</dbReference>
<feature type="region of interest" description="Disordered" evidence="11">
    <location>
        <begin position="414"/>
        <end position="450"/>
    </location>
</feature>
<evidence type="ECO:0000313" key="14">
    <source>
        <dbReference type="EMBL" id="TDL29003.1"/>
    </source>
</evidence>
<feature type="region of interest" description="Disordered" evidence="11">
    <location>
        <begin position="882"/>
        <end position="906"/>
    </location>
</feature>
<comment type="subcellular location">
    <subcellularLocation>
        <location evidence="1 10">Nucleus</location>
    </subcellularLocation>
</comment>
<comment type="subunit">
    <text evidence="10">Component of the SRB8-11 complex, which itself associates with the Mediator complex.</text>
</comment>
<dbReference type="VEuPathDB" id="FungiDB:BD410DRAFT_779280"/>
<feature type="compositionally biased region" description="Basic and acidic residues" evidence="11">
    <location>
        <begin position="493"/>
        <end position="505"/>
    </location>
</feature>
<organism evidence="14 15">
    <name type="scientific">Rickenella mellea</name>
    <dbReference type="NCBI Taxonomy" id="50990"/>
    <lineage>
        <taxon>Eukaryota</taxon>
        <taxon>Fungi</taxon>
        <taxon>Dikarya</taxon>
        <taxon>Basidiomycota</taxon>
        <taxon>Agaricomycotina</taxon>
        <taxon>Agaricomycetes</taxon>
        <taxon>Hymenochaetales</taxon>
        <taxon>Rickenellaceae</taxon>
        <taxon>Rickenella</taxon>
    </lineage>
</organism>
<dbReference type="GO" id="GO:0045944">
    <property type="term" value="P:positive regulation of transcription by RNA polymerase II"/>
    <property type="evidence" value="ECO:0007669"/>
    <property type="project" value="TreeGrafter"/>
</dbReference>
<name>A0A4R5XDF0_9AGAM</name>
<dbReference type="InterPro" id="IPR021643">
    <property type="entry name" value="Mediator_Med13_N"/>
</dbReference>
<keyword evidence="15" id="KW-1185">Reference proteome</keyword>
<gene>
    <name evidence="14" type="ORF">BD410DRAFT_779280</name>
</gene>
<keyword evidence="5 10" id="KW-0805">Transcription regulation</keyword>
<feature type="domain" description="Mediator complex subunit Med13 C-terminal" evidence="12">
    <location>
        <begin position="1286"/>
        <end position="1582"/>
    </location>
</feature>
<evidence type="ECO:0000256" key="4">
    <source>
        <dbReference type="ARBA" id="ARBA00022491"/>
    </source>
</evidence>
<dbReference type="EMBL" id="ML170156">
    <property type="protein sequence ID" value="TDL29003.1"/>
    <property type="molecule type" value="Genomic_DNA"/>
</dbReference>
<comment type="function">
    <text evidence="10">Component of the SRB8-11 complex. The SRB8-11 complex is a regulatory module of the Mediator complex which is itself involved in regulation of basal and activated RNA polymerase II-dependent transcription. The SRB8-11 complex may be involved in the transcriptional repression of a subset of genes regulated by Mediator. It may inhibit the association of the Mediator complex with RNA polymerase II to form the holoenzyme complex.</text>
</comment>
<dbReference type="STRING" id="50990.A0A4R5XDF0"/>
<evidence type="ECO:0000256" key="2">
    <source>
        <dbReference type="ARBA" id="ARBA00009354"/>
    </source>
</evidence>
<dbReference type="PANTHER" id="PTHR48249">
    <property type="entry name" value="MEDIATOR OF RNA POLYMERASE II TRANSCRIPTION SUBUNIT 13"/>
    <property type="match status" value="1"/>
</dbReference>
<evidence type="ECO:0000256" key="8">
    <source>
        <dbReference type="ARBA" id="ARBA00023242"/>
    </source>
</evidence>
<dbReference type="OrthoDB" id="103819at2759"/>
<dbReference type="GO" id="GO:0003713">
    <property type="term" value="F:transcription coactivator activity"/>
    <property type="evidence" value="ECO:0007669"/>
    <property type="project" value="TreeGrafter"/>
</dbReference>
<dbReference type="Pfam" id="PF06333">
    <property type="entry name" value="Med13_C"/>
    <property type="match status" value="1"/>
</dbReference>
<evidence type="ECO:0000259" key="12">
    <source>
        <dbReference type="Pfam" id="PF06333"/>
    </source>
</evidence>
<protein>
    <recommendedName>
        <fullName evidence="3 10">Mediator of RNA polymerase II transcription subunit 13</fullName>
    </recommendedName>
    <alternativeName>
        <fullName evidence="9 10">Mediator complex subunit 13</fullName>
    </alternativeName>
</protein>
<evidence type="ECO:0000256" key="6">
    <source>
        <dbReference type="ARBA" id="ARBA00023159"/>
    </source>
</evidence>
<dbReference type="PANTHER" id="PTHR48249:SF3">
    <property type="entry name" value="MEDIATOR OF RNA POLYMERASE II TRANSCRIPTION SUBUNIT 13"/>
    <property type="match status" value="1"/>
</dbReference>
<keyword evidence="6 10" id="KW-0010">Activator</keyword>
<feature type="compositionally biased region" description="Low complexity" evidence="11">
    <location>
        <begin position="414"/>
        <end position="438"/>
    </location>
</feature>
<feature type="region of interest" description="Disordered" evidence="11">
    <location>
        <begin position="161"/>
        <end position="182"/>
    </location>
</feature>
<evidence type="ECO:0000313" key="15">
    <source>
        <dbReference type="Proteomes" id="UP000294933"/>
    </source>
</evidence>
<feature type="compositionally biased region" description="Acidic residues" evidence="11">
    <location>
        <begin position="889"/>
        <end position="906"/>
    </location>
</feature>
<evidence type="ECO:0000259" key="13">
    <source>
        <dbReference type="Pfam" id="PF11597"/>
    </source>
</evidence>
<dbReference type="InterPro" id="IPR009401">
    <property type="entry name" value="Med13_C"/>
</dbReference>
<accession>A0A4R5XDF0</accession>
<reference evidence="14 15" key="1">
    <citation type="submission" date="2018-06" db="EMBL/GenBank/DDBJ databases">
        <title>A transcriptomic atlas of mushroom development highlights an independent origin of complex multicellularity.</title>
        <authorList>
            <consortium name="DOE Joint Genome Institute"/>
            <person name="Krizsan K."/>
            <person name="Almasi E."/>
            <person name="Merenyi Z."/>
            <person name="Sahu N."/>
            <person name="Viragh M."/>
            <person name="Koszo T."/>
            <person name="Mondo S."/>
            <person name="Kiss B."/>
            <person name="Balint B."/>
            <person name="Kues U."/>
            <person name="Barry K."/>
            <person name="Hegedus J.C."/>
            <person name="Henrissat B."/>
            <person name="Johnson J."/>
            <person name="Lipzen A."/>
            <person name="Ohm R."/>
            <person name="Nagy I."/>
            <person name="Pangilinan J."/>
            <person name="Yan J."/>
            <person name="Xiong Y."/>
            <person name="Grigoriev I.V."/>
            <person name="Hibbett D.S."/>
            <person name="Nagy L.G."/>
        </authorList>
    </citation>
    <scope>NUCLEOTIDE SEQUENCE [LARGE SCALE GENOMIC DNA]</scope>
    <source>
        <strain evidence="14 15">SZMC22713</strain>
    </source>
</reference>
<evidence type="ECO:0000256" key="7">
    <source>
        <dbReference type="ARBA" id="ARBA00023163"/>
    </source>
</evidence>
<feature type="region of interest" description="Disordered" evidence="11">
    <location>
        <begin position="493"/>
        <end position="537"/>
    </location>
</feature>
<evidence type="ECO:0000256" key="3">
    <source>
        <dbReference type="ARBA" id="ARBA00019618"/>
    </source>
</evidence>
<sequence length="1598" mass="174524">MTSKGNIRRAGPTSPLSNTDSNHHPPVISGSSKLLASAISLAHNTRIAFAHFTPNHSVSASQSISDLEEARRNLLKQNNDLSLLHSVLPAVCLAKEDLSLWIFSFADDEASLESCVESLSRLQFRNLSALSISHFNYDDLYPCSPNCSVLRDPCPACRDSLSQPATPVKNEPSPTPTGNSRAQLLPRKPLRLPYLMFLSAVRERLIDDICEASRTKGSRETKRLGNGFLLGPLKGECEWASGWGHHSGSRSLIHCYLSVSLYPQHILVQPHLRPTQFYPLYPSTRLIAGTPITLLPFSTPAYYLSCYSGPTTALTEQFKSSLEGLGAGDWMDDSKGSAQYVLAWVSVQNKQGEDKGIVVIWPGRLCVSLLSDTERTSACGRVPLPYIPELPSALQSSPVPSHPQARYPAEPASAISATSPAITPSSTTSPTTTDIPLPNVLPPDPPPRRRAVAKAEAIKSFHSLVANHSQPRDLRKVAVHVGGYVDAIAKERERERERIRRERDAIAQSPKAQTLHTPGPSLSQSSTELAPPKANENQTAVELPIDMETAQLQVPETQSAYATPPEDLKVKLEDSLPISETTPPLIGNATAPSQIPAQVGSTFDAFRPIDSTWSQNADFIMDLNFDMNVTAAPMPDGIPSGNPMDVDMDGFGVFTDDDFSFFDGPARPPATQTMRLDDTLELSTGLTPAAGPAPFGLSSPAYGDMAHISGPGPPSATPGAIGASPWVSGILSEGCGTPKLINFHAHEGDIQAAPELVPASPAKSTSTNDDIPTPAVHLLAEAEIFESPMAQAFTSIPFAEIHRLADEKYVLGKFAMPSPPDSMDAINTDNLQQSTRWQQKYASATDPRVGVVRKLIGCKRKSDDVPLREHVRFPSWSSEYDEWSKTSESDDMNPEPESDDDDDPWIEEDDAVISRPSTPSPSYLPLGPSLLATRFLHSELLPLSSNLRPPGIFEVVDTPVAATLSVPTPVSPAAALGAACERSKSLEAAAQILGKEIVDNGLWAEGWKMSTAEPAHSISKNDTSWNLDVQHVTSLLQELPLLETLLDLEGTLRILNCSGQSTSKMDTTSEAPLAPLKPPLLSVGRSNAAIQVLPSAVRFWDKLGLSPRSGSKNVNAFVLFEGEDENREKEIERWLRNVSTSYTAKGFGLHTPGKSNQCNTDGLIPLKFESFRKTLSTFMPSISSQNHNIVFYIITPSSIMSLSSQVLRQIFSGVKRTLKSCGDQSIYFQFVTEIFVTAAVENPSTQKGDMEQFVHSVYDRILRPIDRFMSPQFFVSGEQIRKPFEAPAIAIARPLPGKVSLVVQNALPDQDVIDRHTLLHIGYRISACGNWILAASIDERGEAHDIAVWLTQPDDKEAHIVSQLWTFAVQFMRDAHVEWRVVFAKLGVLGEQELNAWISHLSADVLSDAMFPAVHVSLVCVEEDNQWTFVNASNPPNPTYQKPTSPSDRMGQGSFFAESSSETYTLHSLIRCPLIPACDKDIGTDHSHIPDDEDISPCDAIPLRPLHTSSLVRVPASTDSSLIWTTFVHMMYTWEAPSSTLTKTDRETHHDIVQNYHDLAVLAQARWRLQANPNLPFHLAALQIMHDAIGQSEGIVDP</sequence>
<feature type="compositionally biased region" description="Polar residues" evidence="11">
    <location>
        <begin position="510"/>
        <end position="528"/>
    </location>
</feature>
<proteinExistence type="inferred from homology"/>
<dbReference type="Pfam" id="PF11597">
    <property type="entry name" value="Med13_N"/>
    <property type="match status" value="1"/>
</dbReference>
<feature type="region of interest" description="Disordered" evidence="11">
    <location>
        <begin position="1"/>
        <end position="27"/>
    </location>
</feature>
<keyword evidence="7 10" id="KW-0804">Transcription</keyword>
<dbReference type="Proteomes" id="UP000294933">
    <property type="component" value="Unassembled WGS sequence"/>
</dbReference>
<keyword evidence="8 10" id="KW-0539">Nucleus</keyword>
<evidence type="ECO:0000256" key="10">
    <source>
        <dbReference type="RuleBase" id="RU364134"/>
    </source>
</evidence>
<evidence type="ECO:0000256" key="9">
    <source>
        <dbReference type="ARBA" id="ARBA00032008"/>
    </source>
</evidence>
<feature type="domain" description="Mediator complex subunit Med13 N-terminal" evidence="13">
    <location>
        <begin position="31"/>
        <end position="367"/>
    </location>
</feature>
<evidence type="ECO:0000256" key="1">
    <source>
        <dbReference type="ARBA" id="ARBA00004123"/>
    </source>
</evidence>
<keyword evidence="4 10" id="KW-0678">Repressor</keyword>
<evidence type="ECO:0000256" key="5">
    <source>
        <dbReference type="ARBA" id="ARBA00023015"/>
    </source>
</evidence>
<dbReference type="InterPro" id="IPR051139">
    <property type="entry name" value="Mediator_complx_sub13"/>
</dbReference>
<evidence type="ECO:0000256" key="11">
    <source>
        <dbReference type="SAM" id="MobiDB-lite"/>
    </source>
</evidence>